<evidence type="ECO:0000256" key="1">
    <source>
        <dbReference type="SAM" id="Coils"/>
    </source>
</evidence>
<reference evidence="3 4" key="1">
    <citation type="submission" date="2016-02" db="EMBL/GenBank/DDBJ databases">
        <title>Complete genome sequence of Halocynthiibacter arcticus PAMC 20958t from arctic marine sediment.</title>
        <authorList>
            <person name="Lee Y.M."/>
            <person name="Baek K."/>
            <person name="Lee H.K."/>
            <person name="Shin S.C."/>
        </authorList>
    </citation>
    <scope>NUCLEOTIDE SEQUENCE [LARGE SCALE GENOMIC DNA]</scope>
    <source>
        <strain evidence="3">PAMC 20958</strain>
    </source>
</reference>
<dbReference type="RefSeq" id="WP_038999945.1">
    <property type="nucleotide sequence ID" value="NZ_CP014327.1"/>
</dbReference>
<protein>
    <submittedName>
        <fullName evidence="3">Uncharacterized protein</fullName>
    </submittedName>
</protein>
<dbReference type="OrthoDB" id="7586183at2"/>
<feature type="coiled-coil region" evidence="1">
    <location>
        <begin position="474"/>
        <end position="501"/>
    </location>
</feature>
<dbReference type="STRING" id="1579316.RC74_10875"/>
<sequence length="624" mass="69736">MSIQPSFDNAIPVNIPVAMPPAVLRFAPFKPKQLSRFKMHDRRSGGDLSHIDLTKKTLNKIEHGCMNWIPKLKRRIARMAKRNCKNEVRALKAKGRISEAKRRQAEGAKSPWHANTDAPLREGILTVNKSWFGGIGVDKWDPLKVETFRAYAMDFLHLSFPGSQLQYSASHSDEEAFHIHFVIAAWDRKTTGNRGDQIQLRAAANPILQSYELAQDLVGAHFEKIGITRGARSAEARRQAKEAGMPVPDKRRHVPPSEYREEECREGWVEAEAIKKRTAEDCIVARKKTRQRASRSERAARRKTRQQEAKLDTFRSLITDAKTTLSATSTACKKAETARDAAIDTAKLTLEGARDTATKTVRKSRARAIRDANARKVEAERLFNASEAKRKVEECAVQDARKNALGAQTSFLSAVEQVGRCVEQAETAAKIVVRERDNLTTVTAELKQAETLRDAAIHDTEVAQKATIAATGSRNAQLAEAEDAKKSLKEAEAAMRLTEERADTIAVKTDALEYGLEYVANGLLTYSSATEDKDERLVFTKSTPTDPTTHQSIYSRIRPAMTILVDIGRLIFDTVHELLARERAVIAQDIQTLDEIRKEMGIDANESLDTLKARYDAENEMPSL</sequence>
<accession>A0A126V040</accession>
<evidence type="ECO:0000313" key="4">
    <source>
        <dbReference type="Proteomes" id="UP000070371"/>
    </source>
</evidence>
<dbReference type="Gene3D" id="3.30.930.30">
    <property type="match status" value="1"/>
</dbReference>
<dbReference type="KEGG" id="hat:RC74_10875"/>
<dbReference type="AlphaFoldDB" id="A0A126V040"/>
<keyword evidence="1" id="KW-0175">Coiled coil</keyword>
<evidence type="ECO:0000313" key="3">
    <source>
        <dbReference type="EMBL" id="AML51698.1"/>
    </source>
</evidence>
<proteinExistence type="predicted"/>
<feature type="region of interest" description="Disordered" evidence="2">
    <location>
        <begin position="233"/>
        <end position="258"/>
    </location>
</feature>
<dbReference type="EMBL" id="CP014327">
    <property type="protein sequence ID" value="AML51698.1"/>
    <property type="molecule type" value="Genomic_DNA"/>
</dbReference>
<evidence type="ECO:0000256" key="2">
    <source>
        <dbReference type="SAM" id="MobiDB-lite"/>
    </source>
</evidence>
<organism evidence="3 4">
    <name type="scientific">Falsihalocynthiibacter arcticus</name>
    <dbReference type="NCBI Taxonomy" id="1579316"/>
    <lineage>
        <taxon>Bacteria</taxon>
        <taxon>Pseudomonadati</taxon>
        <taxon>Pseudomonadota</taxon>
        <taxon>Alphaproteobacteria</taxon>
        <taxon>Rhodobacterales</taxon>
        <taxon>Roseobacteraceae</taxon>
        <taxon>Falsihalocynthiibacter</taxon>
    </lineage>
</organism>
<gene>
    <name evidence="3" type="ORF">RC74_10875</name>
</gene>
<dbReference type="Proteomes" id="UP000070371">
    <property type="component" value="Chromosome"/>
</dbReference>
<name>A0A126V040_9RHOB</name>
<keyword evidence="4" id="KW-1185">Reference proteome</keyword>